<dbReference type="EMBL" id="UYSU01037498">
    <property type="protein sequence ID" value="VDL99117.1"/>
    <property type="molecule type" value="Genomic_DNA"/>
</dbReference>
<name>A0A183T8D4_SCHSO</name>
<protein>
    <submittedName>
        <fullName evidence="4">Similar to</fullName>
    </submittedName>
</protein>
<sequence>MTRPTALAGHAFDFGALTEIMPPRSKTNRDCEVPTLRTHLTDLYDVSERDEEERPDSSLSIDSGDAPRSSHAEPVSAVSSISILSQIFYLAVTTVRAGQLSDAEVGAAAGDFVYVYHVHDLDPQTQHQDFTQQKVERLTYHMCEIARGHVKKEPSQPDSQNISQPHHTTHIDLTSQEDRRREMAQFAGLAGAAPELATTRGLDLTEWESYKGHIKKQPLQPDSQSAASHKTHIGLIKRSDLFRQLATFQATAFSAP</sequence>
<dbReference type="WBParaSite" id="SSLN_0001322101-mRNA-1">
    <property type="protein sequence ID" value="SSLN_0001322101-mRNA-1"/>
    <property type="gene ID" value="SSLN_0001322101"/>
</dbReference>
<reference evidence="2 3" key="2">
    <citation type="submission" date="2018-11" db="EMBL/GenBank/DDBJ databases">
        <authorList>
            <consortium name="Pathogen Informatics"/>
        </authorList>
    </citation>
    <scope>NUCLEOTIDE SEQUENCE [LARGE SCALE GENOMIC DNA]</scope>
    <source>
        <strain evidence="2 3">NST_G2</strain>
    </source>
</reference>
<feature type="region of interest" description="Disordered" evidence="1">
    <location>
        <begin position="42"/>
        <end position="75"/>
    </location>
</feature>
<reference evidence="4" key="1">
    <citation type="submission" date="2016-06" db="UniProtKB">
        <authorList>
            <consortium name="WormBaseParasite"/>
        </authorList>
    </citation>
    <scope>IDENTIFICATION</scope>
</reference>
<evidence type="ECO:0000313" key="4">
    <source>
        <dbReference type="WBParaSite" id="SSLN_0001322101-mRNA-1"/>
    </source>
</evidence>
<dbReference type="Proteomes" id="UP000275846">
    <property type="component" value="Unassembled WGS sequence"/>
</dbReference>
<feature type="compositionally biased region" description="Polar residues" evidence="1">
    <location>
        <begin position="156"/>
        <end position="174"/>
    </location>
</feature>
<keyword evidence="3" id="KW-1185">Reference proteome</keyword>
<organism evidence="4">
    <name type="scientific">Schistocephalus solidus</name>
    <name type="common">Tapeworm</name>
    <dbReference type="NCBI Taxonomy" id="70667"/>
    <lineage>
        <taxon>Eukaryota</taxon>
        <taxon>Metazoa</taxon>
        <taxon>Spiralia</taxon>
        <taxon>Lophotrochozoa</taxon>
        <taxon>Platyhelminthes</taxon>
        <taxon>Cestoda</taxon>
        <taxon>Eucestoda</taxon>
        <taxon>Diphyllobothriidea</taxon>
        <taxon>Diphyllobothriidae</taxon>
        <taxon>Schistocephalus</taxon>
    </lineage>
</organism>
<evidence type="ECO:0000313" key="2">
    <source>
        <dbReference type="EMBL" id="VDL99117.1"/>
    </source>
</evidence>
<proteinExistence type="predicted"/>
<dbReference type="OrthoDB" id="197735at2759"/>
<evidence type="ECO:0000256" key="1">
    <source>
        <dbReference type="SAM" id="MobiDB-lite"/>
    </source>
</evidence>
<evidence type="ECO:0000313" key="3">
    <source>
        <dbReference type="Proteomes" id="UP000275846"/>
    </source>
</evidence>
<gene>
    <name evidence="2" type="ORF">SSLN_LOCUS12732</name>
</gene>
<dbReference type="AlphaFoldDB" id="A0A183T8D4"/>
<accession>A0A183T8D4</accession>
<feature type="region of interest" description="Disordered" evidence="1">
    <location>
        <begin position="150"/>
        <end position="175"/>
    </location>
</feature>